<evidence type="ECO:0000256" key="2">
    <source>
        <dbReference type="ARBA" id="ARBA00022448"/>
    </source>
</evidence>
<gene>
    <name evidence="10" type="ORF">E3U44_11855</name>
</gene>
<proteinExistence type="inferred from homology"/>
<evidence type="ECO:0000256" key="7">
    <source>
        <dbReference type="ARBA" id="ARBA00038032"/>
    </source>
</evidence>
<dbReference type="Proteomes" id="UP000294325">
    <property type="component" value="Chromosome"/>
</dbReference>
<dbReference type="Pfam" id="PF00893">
    <property type="entry name" value="Multi_Drug_Res"/>
    <property type="match status" value="1"/>
</dbReference>
<dbReference type="OrthoDB" id="9808638at2"/>
<feature type="transmembrane region" description="Helical" evidence="9">
    <location>
        <begin position="34"/>
        <end position="52"/>
    </location>
</feature>
<sequence length="109" mass="12047">MYHSWLSLMLAILLEVAGTTCMKLSMGFSRLTPSILIFIFYGLSFTALTYSLKKIDLSIAYALWSGIGTGLIAIISFFYFKEQITSLKLASIALIMLGVIGINLSDLKH</sequence>
<dbReference type="KEGG" id="nwr:E3U44_11855"/>
<protein>
    <submittedName>
        <fullName evidence="10">Multidrug efflux SMR transporter</fullName>
    </submittedName>
</protein>
<dbReference type="EMBL" id="CP038033">
    <property type="protein sequence ID" value="QBQ55127.1"/>
    <property type="molecule type" value="Genomic_DNA"/>
</dbReference>
<dbReference type="PANTHER" id="PTHR30561:SF1">
    <property type="entry name" value="MULTIDRUG TRANSPORTER EMRE"/>
    <property type="match status" value="1"/>
</dbReference>
<evidence type="ECO:0000256" key="9">
    <source>
        <dbReference type="SAM" id="Phobius"/>
    </source>
</evidence>
<feature type="transmembrane region" description="Helical" evidence="9">
    <location>
        <begin position="59"/>
        <end position="80"/>
    </location>
</feature>
<accession>A0A4P7C0H5</accession>
<evidence type="ECO:0000256" key="3">
    <source>
        <dbReference type="ARBA" id="ARBA00022475"/>
    </source>
</evidence>
<keyword evidence="4 8" id="KW-0812">Transmembrane</keyword>
<dbReference type="PANTHER" id="PTHR30561">
    <property type="entry name" value="SMR FAMILY PROTON-DEPENDENT DRUG EFFLUX TRANSPORTER SUGE"/>
    <property type="match status" value="1"/>
</dbReference>
<evidence type="ECO:0000256" key="1">
    <source>
        <dbReference type="ARBA" id="ARBA00004651"/>
    </source>
</evidence>
<evidence type="ECO:0000256" key="4">
    <source>
        <dbReference type="ARBA" id="ARBA00022692"/>
    </source>
</evidence>
<dbReference type="RefSeq" id="WP_134358395.1">
    <property type="nucleotide sequence ID" value="NZ_CP038033.1"/>
</dbReference>
<dbReference type="GO" id="GO:0022857">
    <property type="term" value="F:transmembrane transporter activity"/>
    <property type="evidence" value="ECO:0007669"/>
    <property type="project" value="InterPro"/>
</dbReference>
<keyword evidence="5 9" id="KW-1133">Transmembrane helix</keyword>
<dbReference type="SUPFAM" id="SSF103481">
    <property type="entry name" value="Multidrug resistance efflux transporter EmrE"/>
    <property type="match status" value="1"/>
</dbReference>
<keyword evidence="2" id="KW-0813">Transport</keyword>
<dbReference type="InterPro" id="IPR045324">
    <property type="entry name" value="Small_multidrug_res"/>
</dbReference>
<dbReference type="InterPro" id="IPR037185">
    <property type="entry name" value="EmrE-like"/>
</dbReference>
<organism evidence="10 11">
    <name type="scientific">Nitrosococcus wardiae</name>
    <dbReference type="NCBI Taxonomy" id="1814290"/>
    <lineage>
        <taxon>Bacteria</taxon>
        <taxon>Pseudomonadati</taxon>
        <taxon>Pseudomonadota</taxon>
        <taxon>Gammaproteobacteria</taxon>
        <taxon>Chromatiales</taxon>
        <taxon>Chromatiaceae</taxon>
        <taxon>Nitrosococcus</taxon>
    </lineage>
</organism>
<comment type="subcellular location">
    <subcellularLocation>
        <location evidence="1 8">Cell membrane</location>
        <topology evidence="1 8">Multi-pass membrane protein</topology>
    </subcellularLocation>
</comment>
<evidence type="ECO:0000313" key="11">
    <source>
        <dbReference type="Proteomes" id="UP000294325"/>
    </source>
</evidence>
<dbReference type="FunFam" id="1.10.3730.20:FF:000001">
    <property type="entry name" value="Quaternary ammonium compound resistance transporter SugE"/>
    <property type="match status" value="1"/>
</dbReference>
<evidence type="ECO:0000256" key="5">
    <source>
        <dbReference type="ARBA" id="ARBA00022989"/>
    </source>
</evidence>
<keyword evidence="3" id="KW-1003">Cell membrane</keyword>
<dbReference type="Gene3D" id="1.10.3730.20">
    <property type="match status" value="1"/>
</dbReference>
<dbReference type="InterPro" id="IPR000390">
    <property type="entry name" value="Small_drug/metabolite_transptr"/>
</dbReference>
<feature type="transmembrane region" description="Helical" evidence="9">
    <location>
        <begin position="86"/>
        <end position="104"/>
    </location>
</feature>
<evidence type="ECO:0000256" key="6">
    <source>
        <dbReference type="ARBA" id="ARBA00023136"/>
    </source>
</evidence>
<reference evidence="10 11" key="1">
    <citation type="submission" date="2019-03" db="EMBL/GenBank/DDBJ databases">
        <title>The genome sequence of Nitrosococcus wardiae strain D1FHST reveals the archetypal metabolic capacity of ammonia-oxidizing Gammaproteobacteria.</title>
        <authorList>
            <person name="Wang L."/>
            <person name="Lim C.K."/>
            <person name="Hanson T.E."/>
            <person name="Dang H."/>
            <person name="Klotz M.G."/>
        </authorList>
    </citation>
    <scope>NUCLEOTIDE SEQUENCE [LARGE SCALE GENOMIC DNA]</scope>
    <source>
        <strain evidence="10 11">D1FHS</strain>
    </source>
</reference>
<evidence type="ECO:0000313" key="10">
    <source>
        <dbReference type="EMBL" id="QBQ55127.1"/>
    </source>
</evidence>
<name>A0A4P7C0H5_9GAMM</name>
<keyword evidence="11" id="KW-1185">Reference proteome</keyword>
<dbReference type="AlphaFoldDB" id="A0A4P7C0H5"/>
<keyword evidence="6 9" id="KW-0472">Membrane</keyword>
<evidence type="ECO:0000256" key="8">
    <source>
        <dbReference type="RuleBase" id="RU003942"/>
    </source>
</evidence>
<dbReference type="GO" id="GO:0005886">
    <property type="term" value="C:plasma membrane"/>
    <property type="evidence" value="ECO:0007669"/>
    <property type="project" value="UniProtKB-SubCell"/>
</dbReference>
<comment type="similarity">
    <text evidence="7 8">Belongs to the drug/metabolite transporter (DMT) superfamily. Small multidrug resistance (SMR) (TC 2.A.7.1) family.</text>
</comment>
<dbReference type="GO" id="GO:1990961">
    <property type="term" value="P:xenobiotic detoxification by transmembrane export across the plasma membrane"/>
    <property type="evidence" value="ECO:0007669"/>
    <property type="project" value="UniProtKB-ARBA"/>
</dbReference>